<dbReference type="GO" id="GO:0071281">
    <property type="term" value="P:cellular response to iron ion"/>
    <property type="evidence" value="ECO:0007669"/>
    <property type="project" value="TreeGrafter"/>
</dbReference>
<dbReference type="PANTHER" id="PTHR30535">
    <property type="entry name" value="VITAMIN B12-BINDING PROTEIN"/>
    <property type="match status" value="1"/>
</dbReference>
<keyword evidence="1" id="KW-0732">Signal</keyword>
<accession>A0A1E7QAB3</accession>
<dbReference type="CDD" id="cd01144">
    <property type="entry name" value="BtuF"/>
    <property type="match status" value="1"/>
</dbReference>
<evidence type="ECO:0000259" key="2">
    <source>
        <dbReference type="PROSITE" id="PS50983"/>
    </source>
</evidence>
<dbReference type="NCBIfam" id="NF038402">
    <property type="entry name" value="TroA_like"/>
    <property type="match status" value="1"/>
</dbReference>
<dbReference type="InterPro" id="IPR050902">
    <property type="entry name" value="ABC_Transporter_SBP"/>
</dbReference>
<dbReference type="PANTHER" id="PTHR30535:SF34">
    <property type="entry name" value="MOLYBDATE-BINDING PROTEIN MOLA"/>
    <property type="match status" value="1"/>
</dbReference>
<protein>
    <submittedName>
        <fullName evidence="3">Cobalamin-binding protein</fullName>
    </submittedName>
</protein>
<dbReference type="OrthoDB" id="6495095at2"/>
<evidence type="ECO:0000313" key="3">
    <source>
        <dbReference type="EMBL" id="OEY71031.1"/>
    </source>
</evidence>
<sequence length="279" mass="30854">MQTVLQSGLVILACLLLLIFLAAPAAAKPQRIISLAPHITELLYAVGAGEQVVAVSDYSDYPSAALALPRVASYASINIEAIIALQPDLIIAWQNGNPPADIKRLQKFGFNVKLSNPVHLEDIATELSYLGQLTGQQQQAEAQAAIFNQQLTALRQQYQHKKRLRVFFAMSTKPLSTVANNAWPQQMLTICAADNIFSTSKGDYPQIGIEQVVAARPEVIIQAATDTRRADQQYWQRYRDIPAVANQQFLTVNADYMFRTAPRTLLGINQLCQGLDTFR</sequence>
<feature type="domain" description="Fe/B12 periplasmic-binding" evidence="2">
    <location>
        <begin position="31"/>
        <end position="279"/>
    </location>
</feature>
<dbReference type="PROSITE" id="PS50983">
    <property type="entry name" value="FE_B12_PBP"/>
    <property type="match status" value="1"/>
</dbReference>
<dbReference type="Proteomes" id="UP000242258">
    <property type="component" value="Unassembled WGS sequence"/>
</dbReference>
<dbReference type="STRING" id="1628148.BI198_09360"/>
<evidence type="ECO:0000313" key="4">
    <source>
        <dbReference type="Proteomes" id="UP000242258"/>
    </source>
</evidence>
<reference evidence="4" key="1">
    <citation type="submission" date="2016-09" db="EMBL/GenBank/DDBJ databases">
        <authorList>
            <person name="Wan X."/>
            <person name="Hou S."/>
        </authorList>
    </citation>
    <scope>NUCLEOTIDE SEQUENCE [LARGE SCALE GENOMIC DNA]</scope>
    <source>
        <strain evidence="4">KH87</strain>
    </source>
</reference>
<keyword evidence="4" id="KW-1185">Reference proteome</keyword>
<dbReference type="EMBL" id="MKEK01000001">
    <property type="protein sequence ID" value="OEY71031.1"/>
    <property type="molecule type" value="Genomic_DNA"/>
</dbReference>
<dbReference type="InterPro" id="IPR002491">
    <property type="entry name" value="ABC_transptr_periplasmic_BD"/>
</dbReference>
<comment type="caution">
    <text evidence="3">The sequence shown here is derived from an EMBL/GenBank/DDBJ whole genome shotgun (WGS) entry which is preliminary data.</text>
</comment>
<name>A0A1E7QAB3_9GAMM</name>
<dbReference type="InterPro" id="IPR054828">
    <property type="entry name" value="Vit_B12_bind_prot"/>
</dbReference>
<dbReference type="AlphaFoldDB" id="A0A1E7QAB3"/>
<dbReference type="Pfam" id="PF01497">
    <property type="entry name" value="Peripla_BP_2"/>
    <property type="match status" value="1"/>
</dbReference>
<gene>
    <name evidence="3" type="ORF">BI198_09360</name>
</gene>
<organism evidence="3 4">
    <name type="scientific">Rheinheimera salexigens</name>
    <dbReference type="NCBI Taxonomy" id="1628148"/>
    <lineage>
        <taxon>Bacteria</taxon>
        <taxon>Pseudomonadati</taxon>
        <taxon>Pseudomonadota</taxon>
        <taxon>Gammaproteobacteria</taxon>
        <taxon>Chromatiales</taxon>
        <taxon>Chromatiaceae</taxon>
        <taxon>Rheinheimera</taxon>
    </lineage>
</organism>
<proteinExistence type="predicted"/>
<dbReference type="SUPFAM" id="SSF53807">
    <property type="entry name" value="Helical backbone' metal receptor"/>
    <property type="match status" value="1"/>
</dbReference>
<evidence type="ECO:0000256" key="1">
    <source>
        <dbReference type="ARBA" id="ARBA00022729"/>
    </source>
</evidence>
<dbReference type="Gene3D" id="3.40.50.1980">
    <property type="entry name" value="Nitrogenase molybdenum iron protein domain"/>
    <property type="match status" value="2"/>
</dbReference>